<sequence>MERKNISIEEMARTMLNDFNSPKPILKRLHMNCGREDNPTSLIFTLLDVNDNLGKFDPKSDKGTFFGYSTVSKAYRVYNSRTLTIEESIHVEI</sequence>
<organism evidence="2 3">
    <name type="scientific">Mucuna pruriens</name>
    <name type="common">Velvet bean</name>
    <name type="synonym">Dolichos pruriens</name>
    <dbReference type="NCBI Taxonomy" id="157652"/>
    <lineage>
        <taxon>Eukaryota</taxon>
        <taxon>Viridiplantae</taxon>
        <taxon>Streptophyta</taxon>
        <taxon>Embryophyta</taxon>
        <taxon>Tracheophyta</taxon>
        <taxon>Spermatophyta</taxon>
        <taxon>Magnoliopsida</taxon>
        <taxon>eudicotyledons</taxon>
        <taxon>Gunneridae</taxon>
        <taxon>Pentapetalae</taxon>
        <taxon>rosids</taxon>
        <taxon>fabids</taxon>
        <taxon>Fabales</taxon>
        <taxon>Fabaceae</taxon>
        <taxon>Papilionoideae</taxon>
        <taxon>50 kb inversion clade</taxon>
        <taxon>NPAAA clade</taxon>
        <taxon>indigoferoid/millettioid clade</taxon>
        <taxon>Phaseoleae</taxon>
        <taxon>Mucuna</taxon>
    </lineage>
</organism>
<comment type="caution">
    <text evidence="2">The sequence shown here is derived from an EMBL/GenBank/DDBJ whole genome shotgun (WGS) entry which is preliminary data.</text>
</comment>
<evidence type="ECO:0000313" key="2">
    <source>
        <dbReference type="EMBL" id="RDX66801.1"/>
    </source>
</evidence>
<feature type="domain" description="Retroviral polymerase SH3-like" evidence="1">
    <location>
        <begin position="50"/>
        <end position="92"/>
    </location>
</feature>
<evidence type="ECO:0000259" key="1">
    <source>
        <dbReference type="Pfam" id="PF25597"/>
    </source>
</evidence>
<evidence type="ECO:0000313" key="3">
    <source>
        <dbReference type="Proteomes" id="UP000257109"/>
    </source>
</evidence>
<dbReference type="InterPro" id="IPR057670">
    <property type="entry name" value="SH3_retrovirus"/>
</dbReference>
<name>A0A371EL89_MUCPR</name>
<accession>A0A371EL89</accession>
<protein>
    <recommendedName>
        <fullName evidence="1">Retroviral polymerase SH3-like domain-containing protein</fullName>
    </recommendedName>
</protein>
<dbReference type="EMBL" id="QJKJ01013270">
    <property type="protein sequence ID" value="RDX66801.1"/>
    <property type="molecule type" value="Genomic_DNA"/>
</dbReference>
<proteinExistence type="predicted"/>
<dbReference type="Pfam" id="PF25597">
    <property type="entry name" value="SH3_retrovirus"/>
    <property type="match status" value="1"/>
</dbReference>
<dbReference type="AlphaFoldDB" id="A0A371EL89"/>
<dbReference type="OrthoDB" id="1751476at2759"/>
<keyword evidence="3" id="KW-1185">Reference proteome</keyword>
<dbReference type="Proteomes" id="UP000257109">
    <property type="component" value="Unassembled WGS sequence"/>
</dbReference>
<feature type="non-terminal residue" evidence="2">
    <location>
        <position position="1"/>
    </location>
</feature>
<gene>
    <name evidence="2" type="ORF">CR513_54404</name>
</gene>
<reference evidence="2" key="1">
    <citation type="submission" date="2018-05" db="EMBL/GenBank/DDBJ databases">
        <title>Draft genome of Mucuna pruriens seed.</title>
        <authorList>
            <person name="Nnadi N.E."/>
            <person name="Vos R."/>
            <person name="Hasami M.H."/>
            <person name="Devisetty U.K."/>
            <person name="Aguiy J.C."/>
        </authorList>
    </citation>
    <scope>NUCLEOTIDE SEQUENCE [LARGE SCALE GENOMIC DNA]</scope>
    <source>
        <strain evidence="2">JCA_2017</strain>
    </source>
</reference>